<accession>A0A3N4VGF8</accession>
<evidence type="ECO:0000313" key="1">
    <source>
        <dbReference type="EMBL" id="RPE81818.1"/>
    </source>
</evidence>
<dbReference type="EMBL" id="RKQN01000001">
    <property type="protein sequence ID" value="RPE81818.1"/>
    <property type="molecule type" value="Genomic_DNA"/>
</dbReference>
<evidence type="ECO:0000313" key="2">
    <source>
        <dbReference type="Proteomes" id="UP000269708"/>
    </source>
</evidence>
<gene>
    <name evidence="1" type="ORF">EDC50_1020</name>
</gene>
<dbReference type="Proteomes" id="UP000269708">
    <property type="component" value="Unassembled WGS sequence"/>
</dbReference>
<comment type="caution">
    <text evidence="1">The sequence shown here is derived from an EMBL/GenBank/DDBJ whole genome shotgun (WGS) entry which is preliminary data.</text>
</comment>
<organism evidence="1 2">
    <name type="scientific">Vulcaniibacterium tengchongense</name>
    <dbReference type="NCBI Taxonomy" id="1273429"/>
    <lineage>
        <taxon>Bacteria</taxon>
        <taxon>Pseudomonadati</taxon>
        <taxon>Pseudomonadota</taxon>
        <taxon>Gammaproteobacteria</taxon>
        <taxon>Lysobacterales</taxon>
        <taxon>Lysobacteraceae</taxon>
        <taxon>Vulcaniibacterium</taxon>
    </lineage>
</organism>
<reference evidence="1 2" key="1">
    <citation type="submission" date="2018-11" db="EMBL/GenBank/DDBJ databases">
        <title>Genomic Encyclopedia of Type Strains, Phase IV (KMG-IV): sequencing the most valuable type-strain genomes for metagenomic binning, comparative biology and taxonomic classification.</title>
        <authorList>
            <person name="Goeker M."/>
        </authorList>
    </citation>
    <scope>NUCLEOTIDE SEQUENCE [LARGE SCALE GENOMIC DNA]</scope>
    <source>
        <strain evidence="1 2">DSM 25623</strain>
    </source>
</reference>
<protein>
    <submittedName>
        <fullName evidence="1">Uncharacterized protein</fullName>
    </submittedName>
</protein>
<dbReference type="RefSeq" id="WP_123769338.1">
    <property type="nucleotide sequence ID" value="NZ_RKQN01000001.1"/>
</dbReference>
<keyword evidence="2" id="KW-1185">Reference proteome</keyword>
<name>A0A3N4VGF8_9GAMM</name>
<sequence>MSDYEQLKAAAQARLATRLQSAAAHARDGFDRTAAAMAILAAVDIPEDAAFARIAAVDRELPAIRAVVQLAIDMHGGGR</sequence>
<dbReference type="AlphaFoldDB" id="A0A3N4VGF8"/>
<proteinExistence type="predicted"/>